<proteinExistence type="inferred from homology"/>
<dbReference type="GO" id="GO:0030976">
    <property type="term" value="F:thiamine pyrophosphate binding"/>
    <property type="evidence" value="ECO:0007669"/>
    <property type="project" value="InterPro"/>
</dbReference>
<evidence type="ECO:0000259" key="11">
    <source>
        <dbReference type="SMART" id="SM00861"/>
    </source>
</evidence>
<dbReference type="InterPro" id="IPR031717">
    <property type="entry name" value="ODO-1/KGD_C"/>
</dbReference>
<dbReference type="Pfam" id="PF16078">
    <property type="entry name" value="2-oxogl_dehyd_N"/>
    <property type="match status" value="1"/>
</dbReference>
<dbReference type="RefSeq" id="WP_158406437.1">
    <property type="nucleotide sequence ID" value="NZ_CP033454.1"/>
</dbReference>
<dbReference type="Pfam" id="PF16870">
    <property type="entry name" value="OxoGdeHyase_C"/>
    <property type="match status" value="1"/>
</dbReference>
<keyword evidence="7 12" id="KW-0560">Oxidoreductase</keyword>
<dbReference type="GO" id="GO:0006096">
    <property type="term" value="P:glycolytic process"/>
    <property type="evidence" value="ECO:0007669"/>
    <property type="project" value="UniProtKB-KW"/>
</dbReference>
<evidence type="ECO:0000256" key="2">
    <source>
        <dbReference type="ARBA" id="ARBA00003906"/>
    </source>
</evidence>
<dbReference type="Proteomes" id="UP000422822">
    <property type="component" value="Chromosome"/>
</dbReference>
<dbReference type="InterPro" id="IPR005475">
    <property type="entry name" value="Transketolase-like_Pyr-bd"/>
</dbReference>
<dbReference type="CDD" id="cd02016">
    <property type="entry name" value="TPP_E1_OGDC_like"/>
    <property type="match status" value="1"/>
</dbReference>
<dbReference type="Pfam" id="PF00676">
    <property type="entry name" value="E1_dh"/>
    <property type="match status" value="1"/>
</dbReference>
<evidence type="ECO:0000256" key="5">
    <source>
        <dbReference type="ARBA" id="ARBA00012280"/>
    </source>
</evidence>
<evidence type="ECO:0000256" key="7">
    <source>
        <dbReference type="ARBA" id="ARBA00023002"/>
    </source>
</evidence>
<protein>
    <recommendedName>
        <fullName evidence="6">2-oxoglutarate dehydrogenase E1 component</fullName>
        <ecNumber evidence="5">1.2.4.2</ecNumber>
    </recommendedName>
    <alternativeName>
        <fullName evidence="10">Alpha-ketoglutarate dehydrogenase</fullName>
    </alternativeName>
</protein>
<accession>A0AAE6UJE7</accession>
<gene>
    <name evidence="12" type="ORF">EDL80_01465</name>
</gene>
<dbReference type="GO" id="GO:0005829">
    <property type="term" value="C:cytosol"/>
    <property type="evidence" value="ECO:0007669"/>
    <property type="project" value="TreeGrafter"/>
</dbReference>
<dbReference type="NCBIfam" id="TIGR00239">
    <property type="entry name" value="2oxo_dh_E1"/>
    <property type="match status" value="1"/>
</dbReference>
<name>A0AAE6UJE7_EHRRU</name>
<reference evidence="12 13" key="1">
    <citation type="submission" date="2018-10" db="EMBL/GenBank/DDBJ databases">
        <title>Propagation and draft genome sequences of three atypical Erhlichia ruminantium isolates.</title>
        <authorList>
            <person name="Liebenberg J."/>
            <person name="Steyn H."/>
            <person name="Josemans A."/>
            <person name="Zweygarth E."/>
        </authorList>
    </citation>
    <scope>NUCLEOTIDE SEQUENCE [LARGE SCALE GENOMIC DNA]</scope>
    <source>
        <strain evidence="12 13">Omatjenne</strain>
    </source>
</reference>
<sequence length="914" mass="103520">MKNVTCLFTENVDLIEDIYKKYQKDNNSVSLEWRKFFSEGLYIQESTGITDNNSNNIDVASNEAESKVIELLNFFRSYGHTVACLDPLGLRVVSDLEYNKHVDLSNVESFKPLKSVLNLNNPTLNDVIDTLKSIYCGKIGYEFMHIGDHEERLWLQNKIESSPYKVSDIEKKDILKRLMEVENFEQFIHTRYPGYKRFSIEGGDSLVVALEKIVDLSPKFDLREIVIGMSHRGRLSVLTKVMQKPYAAMLHEFKGGTAYPKDLSVSGDVKYHLGYSCDRQLSSDKIVHLSLSPNPSHLESVNPAVMGKVRAKQDRLLPGDKPSIVGILVHGDAAVIGQGVVAETLTLSNLSGYKVYGVIHIIVNNQVGFTTNPEDSRSSLYCSDIAKVIDAPIFHVNGDSVEDVVAVVELAIEYRQKFNKDVVIDIVCYRRYGHNEGDEPLFTQPIMYNCIMKHKTPMRLYVEQLVNDKVITQDYLDSLEAKFQSMLNQEFVNSESYSPNQADWFRKNWENFRRPIIGHFADYLSNTGVSEQELLKLASALSNIPENFDVNKKILRVLTARFESVSSGKNIDWATGEALAFASLLSENIKIRLSGQDCGRGTFSHRHAVLVDQKTGNYYVPLNNLGVLQETFEVFNSPLSEYAVLGFEYGYSTNSPTTLVIWEAQFGDFANGAQIIIDQFISSAETKWLRCSGLVMLLPHGYEGQGPEHSSARIERYLQLCAEDNMQIVNCTTPANYFHVLRRQVCRDFRKPLIVFTPKSLLRHKMAVSKLSDFSGTFLPVIGEIYPLCSNDKVRKVIVCSGKVYFDIIEARSKNEINDIAVIRLEQYYPFPEEQLTLELQRYNNAEVVWCQEEPMNMGAWTFINSYIEDILMKINVKSKKAICISRPASSSTAAGYTSNHLKEQGKILSCVLE</sequence>
<comment type="cofactor">
    <cofactor evidence="1">
        <name>thiamine diphosphate</name>
        <dbReference type="ChEBI" id="CHEBI:58937"/>
    </cofactor>
</comment>
<organism evidence="12 13">
    <name type="scientific">Ehrlichia ruminantium</name>
    <name type="common">heartwater rickettsia</name>
    <name type="synonym">Cowdria ruminantium</name>
    <dbReference type="NCBI Taxonomy" id="779"/>
    <lineage>
        <taxon>Bacteria</taxon>
        <taxon>Pseudomonadati</taxon>
        <taxon>Pseudomonadota</taxon>
        <taxon>Alphaproteobacteria</taxon>
        <taxon>Rickettsiales</taxon>
        <taxon>Anaplasmataceae</taxon>
        <taxon>Ehrlichia</taxon>
    </lineage>
</organism>
<evidence type="ECO:0000256" key="3">
    <source>
        <dbReference type="ARBA" id="ARBA00006936"/>
    </source>
</evidence>
<evidence type="ECO:0000313" key="12">
    <source>
        <dbReference type="EMBL" id="QGR03266.1"/>
    </source>
</evidence>
<dbReference type="InterPro" id="IPR029061">
    <property type="entry name" value="THDP-binding"/>
</dbReference>
<feature type="domain" description="Transketolase-like pyrimidine-binding" evidence="11">
    <location>
        <begin position="571"/>
        <end position="764"/>
    </location>
</feature>
<dbReference type="GO" id="GO:0004591">
    <property type="term" value="F:oxoglutarate dehydrogenase (succinyl-transferring) activity"/>
    <property type="evidence" value="ECO:0007669"/>
    <property type="project" value="UniProtKB-EC"/>
</dbReference>
<evidence type="ECO:0000256" key="1">
    <source>
        <dbReference type="ARBA" id="ARBA00001964"/>
    </source>
</evidence>
<keyword evidence="8" id="KW-0786">Thiamine pyrophosphate</keyword>
<dbReference type="GO" id="GO:0045252">
    <property type="term" value="C:oxoglutarate dehydrogenase complex"/>
    <property type="evidence" value="ECO:0007669"/>
    <property type="project" value="TreeGrafter"/>
</dbReference>
<comment type="subunit">
    <text evidence="4">Homodimer. Part of the 2-oxoglutarate dehydrogenase (OGDH) complex composed of E1 (2-oxoglutarate dehydrogenase), E2 (dihydrolipoamide succinyltransferase) and E3 (dihydrolipoamide dehydrogenase); the complex contains multiple copies of the three enzymatic components (E1, E2 and E3).</text>
</comment>
<dbReference type="InterPro" id="IPR001017">
    <property type="entry name" value="DH_E1"/>
</dbReference>
<dbReference type="Gene3D" id="3.40.50.970">
    <property type="match status" value="1"/>
</dbReference>
<dbReference type="EC" id="1.2.4.2" evidence="5"/>
<dbReference type="EMBL" id="CP033455">
    <property type="protein sequence ID" value="QGR03266.1"/>
    <property type="molecule type" value="Genomic_DNA"/>
</dbReference>
<dbReference type="Pfam" id="PF02779">
    <property type="entry name" value="Transket_pyr"/>
    <property type="match status" value="1"/>
</dbReference>
<dbReference type="NCBIfam" id="NF008907">
    <property type="entry name" value="PRK12270.1"/>
    <property type="match status" value="1"/>
</dbReference>
<evidence type="ECO:0000256" key="9">
    <source>
        <dbReference type="ARBA" id="ARBA00023152"/>
    </source>
</evidence>
<keyword evidence="13" id="KW-1185">Reference proteome</keyword>
<comment type="function">
    <text evidence="2">E1 component of the 2-oxoglutarate dehydrogenase (OGDH) complex which catalyzes the decarboxylation of 2-oxoglutarate, the first step in the conversion of 2-oxoglutarate to succinyl-CoA and CO(2).</text>
</comment>
<evidence type="ECO:0000256" key="4">
    <source>
        <dbReference type="ARBA" id="ARBA00011301"/>
    </source>
</evidence>
<dbReference type="SMART" id="SM00861">
    <property type="entry name" value="Transket_pyr"/>
    <property type="match status" value="1"/>
</dbReference>
<dbReference type="NCBIfam" id="NF006914">
    <property type="entry name" value="PRK09404.1"/>
    <property type="match status" value="1"/>
</dbReference>
<evidence type="ECO:0000256" key="8">
    <source>
        <dbReference type="ARBA" id="ARBA00023052"/>
    </source>
</evidence>
<evidence type="ECO:0000256" key="6">
    <source>
        <dbReference type="ARBA" id="ARBA00013321"/>
    </source>
</evidence>
<dbReference type="FunFam" id="3.40.50.12470:FF:000003">
    <property type="entry name" value="2-oxoglutarate dehydrogenase E1 component"/>
    <property type="match status" value="1"/>
</dbReference>
<keyword evidence="9" id="KW-0324">Glycolysis</keyword>
<dbReference type="Gene3D" id="3.40.50.11610">
    <property type="entry name" value="Multifunctional 2-oxoglutarate metabolism enzyme, C-terminal domain"/>
    <property type="match status" value="1"/>
</dbReference>
<dbReference type="InterPro" id="IPR011603">
    <property type="entry name" value="2oxoglutarate_DH_E1"/>
</dbReference>
<dbReference type="Gene3D" id="3.40.50.12470">
    <property type="match status" value="1"/>
</dbReference>
<dbReference type="SUPFAM" id="SSF52518">
    <property type="entry name" value="Thiamin diphosphate-binding fold (THDP-binding)"/>
    <property type="match status" value="2"/>
</dbReference>
<dbReference type="InterPro" id="IPR032106">
    <property type="entry name" value="2-oxogl_dehyd_N"/>
</dbReference>
<dbReference type="PIRSF" id="PIRSF000157">
    <property type="entry name" value="Oxoglu_dh_E1"/>
    <property type="match status" value="1"/>
</dbReference>
<dbReference type="PANTHER" id="PTHR23152">
    <property type="entry name" value="2-OXOGLUTARATE DEHYDROGENASE"/>
    <property type="match status" value="1"/>
</dbReference>
<dbReference type="PANTHER" id="PTHR23152:SF4">
    <property type="entry name" value="2-OXOADIPATE DEHYDROGENASE COMPLEX COMPONENT E1"/>
    <property type="match status" value="1"/>
</dbReference>
<dbReference type="InterPro" id="IPR042179">
    <property type="entry name" value="KGD_C_sf"/>
</dbReference>
<dbReference type="Gene3D" id="1.10.287.1150">
    <property type="entry name" value="TPP helical domain"/>
    <property type="match status" value="1"/>
</dbReference>
<comment type="similarity">
    <text evidence="3">Belongs to the alpha-ketoglutarate dehydrogenase family.</text>
</comment>
<dbReference type="AlphaFoldDB" id="A0AAE6UJE7"/>
<dbReference type="GO" id="GO:0006099">
    <property type="term" value="P:tricarboxylic acid cycle"/>
    <property type="evidence" value="ECO:0007669"/>
    <property type="project" value="TreeGrafter"/>
</dbReference>
<evidence type="ECO:0000256" key="10">
    <source>
        <dbReference type="ARBA" id="ARBA00030680"/>
    </source>
</evidence>
<evidence type="ECO:0000313" key="13">
    <source>
        <dbReference type="Proteomes" id="UP000422822"/>
    </source>
</evidence>